<gene>
    <name evidence="2" type="ORF">TrVE_jg7020</name>
</gene>
<comment type="caution">
    <text evidence="2">The sequence shown here is derived from an EMBL/GenBank/DDBJ whole genome shotgun (WGS) entry which is preliminary data.</text>
</comment>
<dbReference type="InterPro" id="IPR008884">
    <property type="entry name" value="TylF_MeTrfase"/>
</dbReference>
<protein>
    <submittedName>
        <fullName evidence="2">Uncharacterized protein</fullName>
    </submittedName>
</protein>
<dbReference type="SUPFAM" id="SSF53335">
    <property type="entry name" value="S-adenosyl-L-methionine-dependent methyltransferases"/>
    <property type="match status" value="1"/>
</dbReference>
<name>A0A9W7CDF7_9STRA</name>
<accession>A0A9W7CDF7</accession>
<evidence type="ECO:0000256" key="1">
    <source>
        <dbReference type="SAM" id="SignalP"/>
    </source>
</evidence>
<dbReference type="InterPro" id="IPR029063">
    <property type="entry name" value="SAM-dependent_MTases_sf"/>
</dbReference>
<organism evidence="2 3">
    <name type="scientific">Triparma verrucosa</name>
    <dbReference type="NCBI Taxonomy" id="1606542"/>
    <lineage>
        <taxon>Eukaryota</taxon>
        <taxon>Sar</taxon>
        <taxon>Stramenopiles</taxon>
        <taxon>Ochrophyta</taxon>
        <taxon>Bolidophyceae</taxon>
        <taxon>Parmales</taxon>
        <taxon>Triparmaceae</taxon>
        <taxon>Triparma</taxon>
    </lineage>
</organism>
<dbReference type="SUPFAM" id="SSF48452">
    <property type="entry name" value="TPR-like"/>
    <property type="match status" value="1"/>
</dbReference>
<reference evidence="3" key="1">
    <citation type="journal article" date="2023" name="Commun. Biol.">
        <title>Genome analysis of Parmales, the sister group of diatoms, reveals the evolutionary specialization of diatoms from phago-mixotrophs to photoautotrophs.</title>
        <authorList>
            <person name="Ban H."/>
            <person name="Sato S."/>
            <person name="Yoshikawa S."/>
            <person name="Yamada K."/>
            <person name="Nakamura Y."/>
            <person name="Ichinomiya M."/>
            <person name="Sato N."/>
            <person name="Blanc-Mathieu R."/>
            <person name="Endo H."/>
            <person name="Kuwata A."/>
            <person name="Ogata H."/>
        </authorList>
    </citation>
    <scope>NUCLEOTIDE SEQUENCE [LARGE SCALE GENOMIC DNA]</scope>
    <source>
        <strain evidence="3">NIES 3699</strain>
    </source>
</reference>
<sequence length="432" mass="48251">MTIKFRSMTDLMLVFLLLLTVTKSFSPLTPTGRQSVAKDSRLHAETLNELSVKLPSAPLNLLEADRAFSTAQIYEKSGFFRQALQCFHESATLYQCYLDHPNAFSYVTSHNATSARAVLAYACVRLAHLNHDALGDTMAGSRLYQKAIEIDTSPSAVSFDGLGTTCEGAGVMRKVAIEHYEEAFKISPGVGNVAFHLAVAYERDGWEVDAKTLFDRMREEGGAGANSLVDSWGYVRWHMRKRANSNLHYGTREMLQIGLDAAKDIIDKGGLVMEFGVSSGRSIRMLAEMLPREKAIYGFDTFTGLPQAWGNEPIGTYTNGGQKPPVPANVKLIKGLFSETVTEFLKSKEHARDPIGFANIDCDLYSSTRDVLEALQPRIIKGTILAFDEYICHPTWRNDEFRAFRECCKRFGWNYEYLGFSLTSKQALVRIL</sequence>
<dbReference type="Proteomes" id="UP001165160">
    <property type="component" value="Unassembled WGS sequence"/>
</dbReference>
<keyword evidence="3" id="KW-1185">Reference proteome</keyword>
<dbReference type="PANTHER" id="PTHR40036">
    <property type="entry name" value="MACROCIN O-METHYLTRANSFERASE"/>
    <property type="match status" value="1"/>
</dbReference>
<dbReference type="AlphaFoldDB" id="A0A9W7CDF7"/>
<dbReference type="Gene3D" id="3.40.50.150">
    <property type="entry name" value="Vaccinia Virus protein VP39"/>
    <property type="match status" value="1"/>
</dbReference>
<feature type="signal peptide" evidence="1">
    <location>
        <begin position="1"/>
        <end position="24"/>
    </location>
</feature>
<dbReference type="InterPro" id="IPR011990">
    <property type="entry name" value="TPR-like_helical_dom_sf"/>
</dbReference>
<dbReference type="Gene3D" id="1.25.40.10">
    <property type="entry name" value="Tetratricopeptide repeat domain"/>
    <property type="match status" value="1"/>
</dbReference>
<proteinExistence type="predicted"/>
<dbReference type="Pfam" id="PF13578">
    <property type="entry name" value="Methyltransf_24"/>
    <property type="match status" value="1"/>
</dbReference>
<evidence type="ECO:0000313" key="3">
    <source>
        <dbReference type="Proteomes" id="UP001165160"/>
    </source>
</evidence>
<dbReference type="EMBL" id="BRXX01000312">
    <property type="protein sequence ID" value="GMI04146.1"/>
    <property type="molecule type" value="Genomic_DNA"/>
</dbReference>
<keyword evidence="1" id="KW-0732">Signal</keyword>
<dbReference type="PANTHER" id="PTHR40036:SF1">
    <property type="entry name" value="MACROCIN O-METHYLTRANSFERASE"/>
    <property type="match status" value="1"/>
</dbReference>
<feature type="chain" id="PRO_5040785058" evidence="1">
    <location>
        <begin position="25"/>
        <end position="432"/>
    </location>
</feature>
<evidence type="ECO:0000313" key="2">
    <source>
        <dbReference type="EMBL" id="GMI04146.1"/>
    </source>
</evidence>